<gene>
    <name evidence="7" type="ORF">PUV54_07705</name>
</gene>
<evidence type="ECO:0000256" key="2">
    <source>
        <dbReference type="ARBA" id="ARBA00022692"/>
    </source>
</evidence>
<evidence type="ECO:0000256" key="5">
    <source>
        <dbReference type="SAM" id="Phobius"/>
    </source>
</evidence>
<evidence type="ECO:0000259" key="6">
    <source>
        <dbReference type="Pfam" id="PF01957"/>
    </source>
</evidence>
<feature type="domain" description="NfeD-like C-terminal" evidence="6">
    <location>
        <begin position="99"/>
        <end position="154"/>
    </location>
</feature>
<dbReference type="PANTHER" id="PTHR33507:SF3">
    <property type="entry name" value="INNER MEMBRANE PROTEIN YBBJ"/>
    <property type="match status" value="1"/>
</dbReference>
<accession>A0AAE9ZDY5</accession>
<dbReference type="RefSeq" id="WP_274495040.1">
    <property type="nucleotide sequence ID" value="NZ_CP118166.1"/>
</dbReference>
<evidence type="ECO:0000256" key="1">
    <source>
        <dbReference type="ARBA" id="ARBA00004141"/>
    </source>
</evidence>
<name>A0AAE9ZDY5_9PROT</name>
<feature type="transmembrane region" description="Helical" evidence="5">
    <location>
        <begin position="12"/>
        <end position="37"/>
    </location>
</feature>
<comment type="subcellular location">
    <subcellularLocation>
        <location evidence="1">Membrane</location>
        <topology evidence="1">Multi-pass membrane protein</topology>
    </subcellularLocation>
</comment>
<dbReference type="AlphaFoldDB" id="A0AAE9ZDY5"/>
<feature type="transmembrane region" description="Helical" evidence="5">
    <location>
        <begin position="57"/>
        <end position="75"/>
    </location>
</feature>
<dbReference type="Proteomes" id="UP001214043">
    <property type="component" value="Chromosome"/>
</dbReference>
<organism evidence="7 8">
    <name type="scientific">Hyphococcus flavus</name>
    <dbReference type="NCBI Taxonomy" id="1866326"/>
    <lineage>
        <taxon>Bacteria</taxon>
        <taxon>Pseudomonadati</taxon>
        <taxon>Pseudomonadota</taxon>
        <taxon>Alphaproteobacteria</taxon>
        <taxon>Parvularculales</taxon>
        <taxon>Parvularculaceae</taxon>
        <taxon>Hyphococcus</taxon>
    </lineage>
</organism>
<dbReference type="InterPro" id="IPR052165">
    <property type="entry name" value="Membrane_assoc_protease"/>
</dbReference>
<keyword evidence="8" id="KW-1185">Reference proteome</keyword>
<keyword evidence="4 5" id="KW-0472">Membrane</keyword>
<evidence type="ECO:0000313" key="8">
    <source>
        <dbReference type="Proteomes" id="UP001214043"/>
    </source>
</evidence>
<evidence type="ECO:0000313" key="7">
    <source>
        <dbReference type="EMBL" id="WDI33079.1"/>
    </source>
</evidence>
<dbReference type="SUPFAM" id="SSF141322">
    <property type="entry name" value="NfeD domain-like"/>
    <property type="match status" value="1"/>
</dbReference>
<sequence>MESIIHFLVEMPFWYWWVFAVVLLIIELMTGSTYFFWPAIAAFAAGFLDLGPFNGQWQLQLIVFAAVTVALSWWAPSRVKPWLHKTQADHQTLNERGAQKIGRRATVDETFSNGAGKVRLGDTLWLAECDEGTDLAEGTKVVVTRAEGTKLFVKAADASAV</sequence>
<reference evidence="7" key="1">
    <citation type="submission" date="2023-02" db="EMBL/GenBank/DDBJ databases">
        <title>Genome sequence of Hyphococcus flavus.</title>
        <authorList>
            <person name="Rong J.-C."/>
            <person name="Zhao Q."/>
            <person name="Yi M."/>
            <person name="Wu J.-Y."/>
        </authorList>
    </citation>
    <scope>NUCLEOTIDE SEQUENCE</scope>
    <source>
        <strain evidence="7">MCCC 1K03223</strain>
    </source>
</reference>
<evidence type="ECO:0000256" key="3">
    <source>
        <dbReference type="ARBA" id="ARBA00022989"/>
    </source>
</evidence>
<dbReference type="GO" id="GO:0005886">
    <property type="term" value="C:plasma membrane"/>
    <property type="evidence" value="ECO:0007669"/>
    <property type="project" value="TreeGrafter"/>
</dbReference>
<protein>
    <submittedName>
        <fullName evidence="7">NfeD family protein</fullName>
    </submittedName>
</protein>
<keyword evidence="3 5" id="KW-1133">Transmembrane helix</keyword>
<dbReference type="KEGG" id="hfl:PUV54_07705"/>
<dbReference type="Pfam" id="PF01957">
    <property type="entry name" value="NfeD"/>
    <property type="match status" value="1"/>
</dbReference>
<evidence type="ECO:0000256" key="4">
    <source>
        <dbReference type="ARBA" id="ARBA00023136"/>
    </source>
</evidence>
<keyword evidence="2 5" id="KW-0812">Transmembrane</keyword>
<dbReference type="PANTHER" id="PTHR33507">
    <property type="entry name" value="INNER MEMBRANE PROTEIN YBBJ"/>
    <property type="match status" value="1"/>
</dbReference>
<proteinExistence type="predicted"/>
<dbReference type="EMBL" id="CP118166">
    <property type="protein sequence ID" value="WDI33079.1"/>
    <property type="molecule type" value="Genomic_DNA"/>
</dbReference>
<dbReference type="InterPro" id="IPR012340">
    <property type="entry name" value="NA-bd_OB-fold"/>
</dbReference>
<dbReference type="Gene3D" id="2.40.50.140">
    <property type="entry name" value="Nucleic acid-binding proteins"/>
    <property type="match status" value="1"/>
</dbReference>
<dbReference type="InterPro" id="IPR002810">
    <property type="entry name" value="NfeD-like_C"/>
</dbReference>